<comment type="similarity">
    <text evidence="1">Belongs to the CdaR family.</text>
</comment>
<reference evidence="4 5" key="1">
    <citation type="journal article" date="2014" name="J. Microbiol.">
        <title>Diaminobutyricibacter tongyongensis gen. nov., sp. nov. and Homoserinibacter gongjuensis gen. nov., sp. nov. belong to the family Microbacteriaceae.</title>
        <authorList>
            <person name="Kim S.J."/>
            <person name="Ahn J.H."/>
            <person name="Weon H.Y."/>
            <person name="Hamada M."/>
            <person name="Suzuki K."/>
            <person name="Kwon S.W."/>
        </authorList>
    </citation>
    <scope>NUCLEOTIDE SEQUENCE [LARGE SCALE GENOMIC DNA]</scope>
    <source>
        <strain evidence="4 5">NBRC 108724</strain>
    </source>
</reference>
<feature type="domain" description="PucR C-terminal helix-turn-helix" evidence="2">
    <location>
        <begin position="491"/>
        <end position="548"/>
    </location>
</feature>
<dbReference type="AlphaFoldDB" id="A0A6L9XWZ2"/>
<evidence type="ECO:0000313" key="4">
    <source>
        <dbReference type="EMBL" id="NEN05707.1"/>
    </source>
</evidence>
<accession>A0A6L9XWZ2</accession>
<organism evidence="4 5">
    <name type="scientific">Leifsonia tongyongensis</name>
    <dbReference type="NCBI Taxonomy" id="1268043"/>
    <lineage>
        <taxon>Bacteria</taxon>
        <taxon>Bacillati</taxon>
        <taxon>Actinomycetota</taxon>
        <taxon>Actinomycetes</taxon>
        <taxon>Micrococcales</taxon>
        <taxon>Microbacteriaceae</taxon>
        <taxon>Leifsonia</taxon>
    </lineage>
</organism>
<evidence type="ECO:0000313" key="5">
    <source>
        <dbReference type="Proteomes" id="UP000474967"/>
    </source>
</evidence>
<evidence type="ECO:0000259" key="2">
    <source>
        <dbReference type="Pfam" id="PF13556"/>
    </source>
</evidence>
<gene>
    <name evidence="4" type="ORF">G3T36_07460</name>
</gene>
<proteinExistence type="inferred from homology"/>
<dbReference type="Proteomes" id="UP000474967">
    <property type="component" value="Unassembled WGS sequence"/>
</dbReference>
<dbReference type="Pfam" id="PF17853">
    <property type="entry name" value="GGDEF_2"/>
    <property type="match status" value="1"/>
</dbReference>
<keyword evidence="5" id="KW-1185">Reference proteome</keyword>
<comment type="caution">
    <text evidence="4">The sequence shown here is derived from an EMBL/GenBank/DDBJ whole genome shotgun (WGS) entry which is preliminary data.</text>
</comment>
<feature type="domain" description="CdaR GGDEF-like" evidence="3">
    <location>
        <begin position="328"/>
        <end position="437"/>
    </location>
</feature>
<dbReference type="InterPro" id="IPR042070">
    <property type="entry name" value="PucR_C-HTH_sf"/>
</dbReference>
<dbReference type="Gene3D" id="1.10.10.2840">
    <property type="entry name" value="PucR C-terminal helix-turn-helix domain"/>
    <property type="match status" value="1"/>
</dbReference>
<dbReference type="Pfam" id="PF13556">
    <property type="entry name" value="HTH_30"/>
    <property type="match status" value="1"/>
</dbReference>
<sequence length="557" mass="60589">MRASSNLDLVARADLDAETKSSLFDVFKVGSKMLEHPTTRETLRLAGASVKAIAGCSVSAVYVTAEGRLIRYSGKANHRLDLLVEARAGTNGVLENGGPWRYALFFRETGKVRGAFVLQAAAEPSGDEMFLLNALAEPTGAALATAELLTRERRQARELRLLYEAQSGSNRTMAATIVRLNAHQAIRDSIVAAAGTGNGEVEIVEALSAITRRSVVLQDSFGNERAFTGVRGATSPSRMLVPDIQVSPAVLLSAEWRSTVIRSHRETLGVIGIFDPDDIRSEDDRFAVEYASAIIAVELAHHRNVAEVEIRLGRDLADDLVAGAGIVDTLARAEALHFDLSGSQRVVLISWEYPTPSGVDIGAAVRHELAAMRVPALISRRPDAMLAIVVDGHDLSDLHERLSVVMASTRGTIGVGGSATSEDLAHSFSEASRALHIRAESRRPYGMSNHDDLGLLRILDTSGDGVQLERYVSEWLGALVEYDRDHHSEMVRTLGAYLESGGNYDRTADALIIHRSTLRYRLSRIRELSGRDLTDPDSRLNLHVAIRAQAALRDNLR</sequence>
<evidence type="ECO:0000256" key="1">
    <source>
        <dbReference type="ARBA" id="ARBA00006754"/>
    </source>
</evidence>
<dbReference type="PANTHER" id="PTHR33744:SF7">
    <property type="entry name" value="PUCR FAMILY TRANSCRIPTIONAL REGULATOR"/>
    <property type="match status" value="1"/>
</dbReference>
<dbReference type="InterPro" id="IPR041522">
    <property type="entry name" value="CdaR_GGDEF"/>
</dbReference>
<protein>
    <submittedName>
        <fullName evidence="4">PucR family transcriptional regulator</fullName>
    </submittedName>
</protein>
<dbReference type="EMBL" id="JAAGWY010000001">
    <property type="protein sequence ID" value="NEN05707.1"/>
    <property type="molecule type" value="Genomic_DNA"/>
</dbReference>
<name>A0A6L9XWZ2_9MICO</name>
<dbReference type="InterPro" id="IPR025736">
    <property type="entry name" value="PucR_C-HTH_dom"/>
</dbReference>
<dbReference type="PANTHER" id="PTHR33744">
    <property type="entry name" value="CARBOHYDRATE DIACID REGULATOR"/>
    <property type="match status" value="1"/>
</dbReference>
<evidence type="ECO:0000259" key="3">
    <source>
        <dbReference type="Pfam" id="PF17853"/>
    </source>
</evidence>
<dbReference type="InterPro" id="IPR051448">
    <property type="entry name" value="CdaR-like_regulators"/>
</dbReference>